<dbReference type="Gene3D" id="1.10.10.2520">
    <property type="entry name" value="Cell wall hydrolase SleB, domain 1"/>
    <property type="match status" value="1"/>
</dbReference>
<dbReference type="Pfam" id="PF07486">
    <property type="entry name" value="Hydrolase_2"/>
    <property type="match status" value="1"/>
</dbReference>
<dbReference type="STRING" id="1798497.A3D71_03725"/>
<evidence type="ECO:0000313" key="3">
    <source>
        <dbReference type="Proteomes" id="UP000177652"/>
    </source>
</evidence>
<evidence type="ECO:0000259" key="1">
    <source>
        <dbReference type="Pfam" id="PF07486"/>
    </source>
</evidence>
<sequence>MGMDRVKPEQIRGARKLFDDFLKDESGKEIEISADAVADTMVKGLRTTFAAMTLYTAMPGDATAAEKQLHSRIEQSAEQGFSKKDFELVAKNVFFEAGIEGPMGQLAVAQVTFARLASGRWGSTMHEVIYAKHQFTWTANEKKLEGVALRGVQQLADVFASRFKGKSAAQIVAQLSPITGLSPETFFYKRADWNEYDPNETRMTERTKEVFKRLTWLKNIGDHAFYRDPPKEARLEKRTVRN</sequence>
<feature type="domain" description="Cell wall hydrolase SleB" evidence="1">
    <location>
        <begin position="100"/>
        <end position="204"/>
    </location>
</feature>
<dbReference type="InterPro" id="IPR042047">
    <property type="entry name" value="SleB_dom1"/>
</dbReference>
<comment type="caution">
    <text evidence="2">The sequence shown here is derived from an EMBL/GenBank/DDBJ whole genome shotgun (WGS) entry which is preliminary data.</text>
</comment>
<protein>
    <recommendedName>
        <fullName evidence="1">Cell wall hydrolase SleB domain-containing protein</fullName>
    </recommendedName>
</protein>
<gene>
    <name evidence="2" type="ORF">A3D71_03725</name>
</gene>
<dbReference type="GO" id="GO:0016787">
    <property type="term" value="F:hydrolase activity"/>
    <property type="evidence" value="ECO:0007669"/>
    <property type="project" value="InterPro"/>
</dbReference>
<dbReference type="InterPro" id="IPR011105">
    <property type="entry name" value="Cell_wall_hydrolase_SleB"/>
</dbReference>
<dbReference type="EMBL" id="MFLK01000015">
    <property type="protein sequence ID" value="OGG66275.1"/>
    <property type="molecule type" value="Genomic_DNA"/>
</dbReference>
<name>A0A1F6DXX7_9BACT</name>
<proteinExistence type="predicted"/>
<reference evidence="2 3" key="1">
    <citation type="journal article" date="2016" name="Nat. Commun.">
        <title>Thousands of microbial genomes shed light on interconnected biogeochemical processes in an aquifer system.</title>
        <authorList>
            <person name="Anantharaman K."/>
            <person name="Brown C.T."/>
            <person name="Hug L.A."/>
            <person name="Sharon I."/>
            <person name="Castelle C.J."/>
            <person name="Probst A.J."/>
            <person name="Thomas B.C."/>
            <person name="Singh A."/>
            <person name="Wilkins M.J."/>
            <person name="Karaoz U."/>
            <person name="Brodie E.L."/>
            <person name="Williams K.H."/>
            <person name="Hubbard S.S."/>
            <person name="Banfield J.F."/>
        </authorList>
    </citation>
    <scope>NUCLEOTIDE SEQUENCE [LARGE SCALE GENOMIC DNA]</scope>
</reference>
<evidence type="ECO:0000313" key="2">
    <source>
        <dbReference type="EMBL" id="OGG66275.1"/>
    </source>
</evidence>
<dbReference type="Proteomes" id="UP000177652">
    <property type="component" value="Unassembled WGS sequence"/>
</dbReference>
<dbReference type="AlphaFoldDB" id="A0A1F6DXX7"/>
<accession>A0A1F6DXX7</accession>
<organism evidence="2 3">
    <name type="scientific">Candidatus Kaiserbacteria bacterium RIFCSPHIGHO2_02_FULL_55_20</name>
    <dbReference type="NCBI Taxonomy" id="1798497"/>
    <lineage>
        <taxon>Bacteria</taxon>
        <taxon>Candidatus Kaiseribacteriota</taxon>
    </lineage>
</organism>